<dbReference type="Pfam" id="PF13827">
    <property type="entry name" value="DUF4189"/>
    <property type="match status" value="1"/>
</dbReference>
<dbReference type="Proteomes" id="UP000466396">
    <property type="component" value="Chromosome"/>
</dbReference>
<organism evidence="2 3">
    <name type="scientific">Mycobacterium lacus</name>
    <dbReference type="NCBI Taxonomy" id="169765"/>
    <lineage>
        <taxon>Bacteria</taxon>
        <taxon>Bacillati</taxon>
        <taxon>Actinomycetota</taxon>
        <taxon>Actinomycetes</taxon>
        <taxon>Mycobacteriales</taxon>
        <taxon>Mycobacteriaceae</taxon>
        <taxon>Mycobacterium</taxon>
    </lineage>
</organism>
<name>A0A1X1XWY5_9MYCO</name>
<dbReference type="PROSITE" id="PS51318">
    <property type="entry name" value="TAT"/>
    <property type="match status" value="1"/>
</dbReference>
<dbReference type="OrthoDB" id="4731956at2"/>
<reference evidence="2 3" key="1">
    <citation type="journal article" date="2019" name="Emerg. Microbes Infect.">
        <title>Comprehensive subspecies identification of 175 nontuberculous mycobacteria species based on 7547 genomic profiles.</title>
        <authorList>
            <person name="Matsumoto Y."/>
            <person name="Kinjo T."/>
            <person name="Motooka D."/>
            <person name="Nabeya D."/>
            <person name="Jung N."/>
            <person name="Uechi K."/>
            <person name="Horii T."/>
            <person name="Iida T."/>
            <person name="Fujita J."/>
            <person name="Nakamura S."/>
        </authorList>
    </citation>
    <scope>NUCLEOTIDE SEQUENCE [LARGE SCALE GENOMIC DNA]</scope>
    <source>
        <strain evidence="2 3">JCM 15657</strain>
    </source>
</reference>
<dbReference type="STRING" id="169765.AWC15_05605"/>
<evidence type="ECO:0000313" key="2">
    <source>
        <dbReference type="EMBL" id="BBX97679.1"/>
    </source>
</evidence>
<proteinExistence type="predicted"/>
<protein>
    <recommendedName>
        <fullName evidence="1">DUF4189 domain-containing protein</fullName>
    </recommendedName>
</protein>
<sequence length="143" mass="15118">MTKLRRRTVLVVACLGAAAGLTTLLVTPVGAYMDNRTMSEIMMSDMMPELPVPPVIHHGAIAVAPNGAIGKSWHQRSKARAVEVALEQCGVRSCKVLSHFTRCGAVAYDGSKYHGGAGLTRGAAEIDAVSRLGGGWVVEWACN</sequence>
<feature type="domain" description="DUF4189" evidence="1">
    <location>
        <begin position="58"/>
        <end position="132"/>
    </location>
</feature>
<dbReference type="AlphaFoldDB" id="A0A1X1XWY5"/>
<dbReference type="EMBL" id="AP022581">
    <property type="protein sequence ID" value="BBX97679.1"/>
    <property type="molecule type" value="Genomic_DNA"/>
</dbReference>
<dbReference type="KEGG" id="mlj:MLAC_29730"/>
<keyword evidence="3" id="KW-1185">Reference proteome</keyword>
<dbReference type="InterPro" id="IPR025240">
    <property type="entry name" value="DUF4189"/>
</dbReference>
<accession>A0A1X1XWY5</accession>
<gene>
    <name evidence="2" type="ORF">MLAC_29730</name>
</gene>
<evidence type="ECO:0000313" key="3">
    <source>
        <dbReference type="Proteomes" id="UP000466396"/>
    </source>
</evidence>
<evidence type="ECO:0000259" key="1">
    <source>
        <dbReference type="Pfam" id="PF13827"/>
    </source>
</evidence>
<dbReference type="RefSeq" id="WP_085162059.1">
    <property type="nucleotide sequence ID" value="NZ_AP022581.1"/>
</dbReference>
<dbReference type="InterPro" id="IPR006311">
    <property type="entry name" value="TAT_signal"/>
</dbReference>